<evidence type="ECO:0000313" key="3">
    <source>
        <dbReference type="Proteomes" id="UP000006727"/>
    </source>
</evidence>
<evidence type="ECO:0000313" key="2">
    <source>
        <dbReference type="EnsemblPlants" id="Pp3c1_24779V3.1"/>
    </source>
</evidence>
<accession>A0A2K1L9J7</accession>
<dbReference type="Gramene" id="Pp3c1_24779V3.1">
    <property type="protein sequence ID" value="Pp3c1_24779V3.1"/>
    <property type="gene ID" value="Pp3c1_24779"/>
</dbReference>
<dbReference type="Proteomes" id="UP000006727">
    <property type="component" value="Chromosome 1"/>
</dbReference>
<reference evidence="1 3" key="2">
    <citation type="journal article" date="2018" name="Plant J.">
        <title>The Physcomitrella patens chromosome-scale assembly reveals moss genome structure and evolution.</title>
        <authorList>
            <person name="Lang D."/>
            <person name="Ullrich K.K."/>
            <person name="Murat F."/>
            <person name="Fuchs J."/>
            <person name="Jenkins J."/>
            <person name="Haas F.B."/>
            <person name="Piednoel M."/>
            <person name="Gundlach H."/>
            <person name="Van Bel M."/>
            <person name="Meyberg R."/>
            <person name="Vives C."/>
            <person name="Morata J."/>
            <person name="Symeonidi A."/>
            <person name="Hiss M."/>
            <person name="Muchero W."/>
            <person name="Kamisugi Y."/>
            <person name="Saleh O."/>
            <person name="Blanc G."/>
            <person name="Decker E.L."/>
            <person name="van Gessel N."/>
            <person name="Grimwood J."/>
            <person name="Hayes R.D."/>
            <person name="Graham S.W."/>
            <person name="Gunter L.E."/>
            <person name="McDaniel S.F."/>
            <person name="Hoernstein S.N.W."/>
            <person name="Larsson A."/>
            <person name="Li F.W."/>
            <person name="Perroud P.F."/>
            <person name="Phillips J."/>
            <person name="Ranjan P."/>
            <person name="Rokshar D.S."/>
            <person name="Rothfels C.J."/>
            <person name="Schneider L."/>
            <person name="Shu S."/>
            <person name="Stevenson D.W."/>
            <person name="Thummler F."/>
            <person name="Tillich M."/>
            <person name="Villarreal Aguilar J.C."/>
            <person name="Widiez T."/>
            <person name="Wong G.K."/>
            <person name="Wymore A."/>
            <person name="Zhang Y."/>
            <person name="Zimmer A.D."/>
            <person name="Quatrano R.S."/>
            <person name="Mayer K.F.X."/>
            <person name="Goodstein D."/>
            <person name="Casacuberta J.M."/>
            <person name="Vandepoele K."/>
            <person name="Reski R."/>
            <person name="Cuming A.C."/>
            <person name="Tuskan G.A."/>
            <person name="Maumus F."/>
            <person name="Salse J."/>
            <person name="Schmutz J."/>
            <person name="Rensing S.A."/>
        </authorList>
    </citation>
    <scope>NUCLEOTIDE SEQUENCE [LARGE SCALE GENOMIC DNA]</scope>
    <source>
        <strain evidence="2 3">cv. Gransden 2004</strain>
    </source>
</reference>
<dbReference type="AlphaFoldDB" id="A0A2K1L9J7"/>
<reference evidence="1 3" key="1">
    <citation type="journal article" date="2008" name="Science">
        <title>The Physcomitrella genome reveals evolutionary insights into the conquest of land by plants.</title>
        <authorList>
            <person name="Rensing S."/>
            <person name="Lang D."/>
            <person name="Zimmer A."/>
            <person name="Terry A."/>
            <person name="Salamov A."/>
            <person name="Shapiro H."/>
            <person name="Nishiyama T."/>
            <person name="Perroud P.-F."/>
            <person name="Lindquist E."/>
            <person name="Kamisugi Y."/>
            <person name="Tanahashi T."/>
            <person name="Sakakibara K."/>
            <person name="Fujita T."/>
            <person name="Oishi K."/>
            <person name="Shin-I T."/>
            <person name="Kuroki Y."/>
            <person name="Toyoda A."/>
            <person name="Suzuki Y."/>
            <person name="Hashimoto A."/>
            <person name="Yamaguchi K."/>
            <person name="Sugano A."/>
            <person name="Kohara Y."/>
            <person name="Fujiyama A."/>
            <person name="Anterola A."/>
            <person name="Aoki S."/>
            <person name="Ashton N."/>
            <person name="Barbazuk W.B."/>
            <person name="Barker E."/>
            <person name="Bennetzen J."/>
            <person name="Bezanilla M."/>
            <person name="Blankenship R."/>
            <person name="Cho S.H."/>
            <person name="Dutcher S."/>
            <person name="Estelle M."/>
            <person name="Fawcett J.A."/>
            <person name="Gundlach H."/>
            <person name="Hanada K."/>
            <person name="Heyl A."/>
            <person name="Hicks K.A."/>
            <person name="Hugh J."/>
            <person name="Lohr M."/>
            <person name="Mayer K."/>
            <person name="Melkozernov A."/>
            <person name="Murata T."/>
            <person name="Nelson D."/>
            <person name="Pils B."/>
            <person name="Prigge M."/>
            <person name="Reiss B."/>
            <person name="Renner T."/>
            <person name="Rombauts S."/>
            <person name="Rushton P."/>
            <person name="Sanderfoot A."/>
            <person name="Schween G."/>
            <person name="Shiu S.-H."/>
            <person name="Stueber K."/>
            <person name="Theodoulou F.L."/>
            <person name="Tu H."/>
            <person name="Van de Peer Y."/>
            <person name="Verrier P.J."/>
            <person name="Waters E."/>
            <person name="Wood A."/>
            <person name="Yang L."/>
            <person name="Cove D."/>
            <person name="Cuming A."/>
            <person name="Hasebe M."/>
            <person name="Lucas S."/>
            <person name="Mishler D.B."/>
            <person name="Reski R."/>
            <person name="Grigoriev I."/>
            <person name="Quatrano R.S."/>
            <person name="Boore J.L."/>
        </authorList>
    </citation>
    <scope>NUCLEOTIDE SEQUENCE [LARGE SCALE GENOMIC DNA]</scope>
    <source>
        <strain evidence="2 3">cv. Gransden 2004</strain>
    </source>
</reference>
<keyword evidence="3" id="KW-1185">Reference proteome</keyword>
<organism evidence="1">
    <name type="scientific">Physcomitrium patens</name>
    <name type="common">Spreading-leaved earth moss</name>
    <name type="synonym">Physcomitrella patens</name>
    <dbReference type="NCBI Taxonomy" id="3218"/>
    <lineage>
        <taxon>Eukaryota</taxon>
        <taxon>Viridiplantae</taxon>
        <taxon>Streptophyta</taxon>
        <taxon>Embryophyta</taxon>
        <taxon>Bryophyta</taxon>
        <taxon>Bryophytina</taxon>
        <taxon>Bryopsida</taxon>
        <taxon>Funariidae</taxon>
        <taxon>Funariales</taxon>
        <taxon>Funariaceae</taxon>
        <taxon>Physcomitrium</taxon>
    </lineage>
</organism>
<sequence>MHAMQCVQCNAMQCMHAMRATLNASVIWQKQKVRVLCLVEIYRTIALKSCTKMELLFVSAMCTRSNRSKDIFRGRYNSYPCCASLAYL</sequence>
<protein>
    <submittedName>
        <fullName evidence="1 2">Uncharacterized protein</fullName>
    </submittedName>
</protein>
<name>A0A2K1L9J7_PHYPA</name>
<dbReference type="InParanoid" id="A0A2K1L9J7"/>
<dbReference type="PaxDb" id="3218-PP1S59_74V6.1"/>
<reference evidence="2" key="3">
    <citation type="submission" date="2020-12" db="UniProtKB">
        <authorList>
            <consortium name="EnsemblPlants"/>
        </authorList>
    </citation>
    <scope>IDENTIFICATION</scope>
</reference>
<dbReference type="EMBL" id="ABEU02000001">
    <property type="protein sequence ID" value="PNR62705.1"/>
    <property type="molecule type" value="Genomic_DNA"/>
</dbReference>
<evidence type="ECO:0000313" key="1">
    <source>
        <dbReference type="EMBL" id="PNR62705.1"/>
    </source>
</evidence>
<dbReference type="EnsemblPlants" id="Pp3c1_24779V3.1">
    <property type="protein sequence ID" value="Pp3c1_24779V3.1"/>
    <property type="gene ID" value="Pp3c1_24779"/>
</dbReference>
<gene>
    <name evidence="1" type="ORF">PHYPA_001129</name>
</gene>
<proteinExistence type="predicted"/>